<evidence type="ECO:0000313" key="3">
    <source>
        <dbReference type="EMBL" id="SFK75108.1"/>
    </source>
</evidence>
<dbReference type="Proteomes" id="UP000199473">
    <property type="component" value="Unassembled WGS sequence"/>
</dbReference>
<dbReference type="InterPro" id="IPR025240">
    <property type="entry name" value="DUF4189"/>
</dbReference>
<name>A0A1I4C216_9PROT</name>
<evidence type="ECO:0000313" key="4">
    <source>
        <dbReference type="Proteomes" id="UP000199473"/>
    </source>
</evidence>
<gene>
    <name evidence="3" type="ORF">SAMN02745775_106346</name>
</gene>
<dbReference type="Pfam" id="PF13827">
    <property type="entry name" value="DUF4189"/>
    <property type="match status" value="1"/>
</dbReference>
<organism evidence="3 4">
    <name type="scientific">Falsiroseomonas stagni DSM 19981</name>
    <dbReference type="NCBI Taxonomy" id="1123062"/>
    <lineage>
        <taxon>Bacteria</taxon>
        <taxon>Pseudomonadati</taxon>
        <taxon>Pseudomonadota</taxon>
        <taxon>Alphaproteobacteria</taxon>
        <taxon>Acetobacterales</taxon>
        <taxon>Roseomonadaceae</taxon>
        <taxon>Falsiroseomonas</taxon>
    </lineage>
</organism>
<keyword evidence="1" id="KW-0732">Signal</keyword>
<proteinExistence type="predicted"/>
<dbReference type="AlphaFoldDB" id="A0A1I4C216"/>
<feature type="chain" id="PRO_5011716392" description="DUF4189 domain-containing protein" evidence="1">
    <location>
        <begin position="25"/>
        <end position="285"/>
    </location>
</feature>
<protein>
    <recommendedName>
        <fullName evidence="2">DUF4189 domain-containing protein</fullName>
    </recommendedName>
</protein>
<accession>A0A1I4C216</accession>
<dbReference type="RefSeq" id="WP_175534000.1">
    <property type="nucleotide sequence ID" value="NZ_FOSQ01000006.1"/>
</dbReference>
<evidence type="ECO:0000256" key="1">
    <source>
        <dbReference type="SAM" id="SignalP"/>
    </source>
</evidence>
<dbReference type="STRING" id="1123062.SAMN02745775_106346"/>
<sequence length="285" mass="29336">MGLIRTAMLALGVLLAVGVPEARAQTGNPTNDALLARNEAGRREAFRSLLTQNRYACAEVTVLFQAGLDPRRTAYWDLSCRDGGPWRIAIPAERWATPTLNACGQGAGPAAGPCFRGLANNAPGLAAAAAAPPASCRTACDSQPQSLQNACLARCASGSTIQASAPVGATAAAVRGRFGFIYTAEPPSTAFGFSSGKTDRLAANMDAIRACEAVAGRNQCRVALDFPNACGALVQALTTPPVQVRRLASGVGQTREQAEAQALNTCRLAEAASSSISCRIAISGC</sequence>
<keyword evidence="4" id="KW-1185">Reference proteome</keyword>
<feature type="signal peptide" evidence="1">
    <location>
        <begin position="1"/>
        <end position="24"/>
    </location>
</feature>
<feature type="domain" description="DUF4189" evidence="2">
    <location>
        <begin position="187"/>
        <end position="285"/>
    </location>
</feature>
<dbReference type="EMBL" id="FOSQ01000006">
    <property type="protein sequence ID" value="SFK75108.1"/>
    <property type="molecule type" value="Genomic_DNA"/>
</dbReference>
<reference evidence="4" key="1">
    <citation type="submission" date="2016-10" db="EMBL/GenBank/DDBJ databases">
        <authorList>
            <person name="Varghese N."/>
            <person name="Submissions S."/>
        </authorList>
    </citation>
    <scope>NUCLEOTIDE SEQUENCE [LARGE SCALE GENOMIC DNA]</scope>
    <source>
        <strain evidence="4">DSM 19981</strain>
    </source>
</reference>
<evidence type="ECO:0000259" key="2">
    <source>
        <dbReference type="Pfam" id="PF13827"/>
    </source>
</evidence>